<evidence type="ECO:0000313" key="2">
    <source>
        <dbReference type="Proteomes" id="UP000026915"/>
    </source>
</evidence>
<sequence>MFIVSLFTSRQTPLRIYLNRKSSTSVVHQSTIAHNVTFVVPTPLGSPSMTPMQILPSKVAKMSLEWVISMLDTTCENQPKRS</sequence>
<dbReference type="AlphaFoldDB" id="A0A061FB38"/>
<name>A0A061FB38_THECC</name>
<organism evidence="1 2">
    <name type="scientific">Theobroma cacao</name>
    <name type="common">Cacao</name>
    <name type="synonym">Cocoa</name>
    <dbReference type="NCBI Taxonomy" id="3641"/>
    <lineage>
        <taxon>Eukaryota</taxon>
        <taxon>Viridiplantae</taxon>
        <taxon>Streptophyta</taxon>
        <taxon>Embryophyta</taxon>
        <taxon>Tracheophyta</taxon>
        <taxon>Spermatophyta</taxon>
        <taxon>Magnoliopsida</taxon>
        <taxon>eudicotyledons</taxon>
        <taxon>Gunneridae</taxon>
        <taxon>Pentapetalae</taxon>
        <taxon>rosids</taxon>
        <taxon>malvids</taxon>
        <taxon>Malvales</taxon>
        <taxon>Malvaceae</taxon>
        <taxon>Byttnerioideae</taxon>
        <taxon>Theobroma</taxon>
    </lineage>
</organism>
<reference evidence="1 2" key="1">
    <citation type="journal article" date="2013" name="Genome Biol.">
        <title>The genome sequence of the most widely cultivated cacao type and its use to identify candidate genes regulating pod color.</title>
        <authorList>
            <person name="Motamayor J.C."/>
            <person name="Mockaitis K."/>
            <person name="Schmutz J."/>
            <person name="Haiminen N."/>
            <person name="Iii D.L."/>
            <person name="Cornejo O."/>
            <person name="Findley S.D."/>
            <person name="Zheng P."/>
            <person name="Utro F."/>
            <person name="Royaert S."/>
            <person name="Saski C."/>
            <person name="Jenkins J."/>
            <person name="Podicheti R."/>
            <person name="Zhao M."/>
            <person name="Scheffler B.E."/>
            <person name="Stack J.C."/>
            <person name="Feltus F.A."/>
            <person name="Mustiga G.M."/>
            <person name="Amores F."/>
            <person name="Phillips W."/>
            <person name="Marelli J.P."/>
            <person name="May G.D."/>
            <person name="Shapiro H."/>
            <person name="Ma J."/>
            <person name="Bustamante C.D."/>
            <person name="Schnell R.J."/>
            <person name="Main D."/>
            <person name="Gilbert D."/>
            <person name="Parida L."/>
            <person name="Kuhn D.N."/>
        </authorList>
    </citation>
    <scope>NUCLEOTIDE SEQUENCE [LARGE SCALE GENOMIC DNA]</scope>
    <source>
        <strain evidence="2">cv. Matina 1-6</strain>
    </source>
</reference>
<accession>A0A061FB38</accession>
<dbReference type="Gramene" id="EOY14221">
    <property type="protein sequence ID" value="EOY14221"/>
    <property type="gene ID" value="TCM_033512"/>
</dbReference>
<dbReference type="EMBL" id="CM001885">
    <property type="protein sequence ID" value="EOY14221.1"/>
    <property type="molecule type" value="Genomic_DNA"/>
</dbReference>
<protein>
    <submittedName>
        <fullName evidence="1">Uncharacterized protein</fullName>
    </submittedName>
</protein>
<dbReference type="HOGENOM" id="CLU_2563044_0_0_1"/>
<gene>
    <name evidence="1" type="ORF">TCM_033512</name>
</gene>
<dbReference type="InParanoid" id="A0A061FB38"/>
<dbReference type="Proteomes" id="UP000026915">
    <property type="component" value="Chromosome 7"/>
</dbReference>
<evidence type="ECO:0000313" key="1">
    <source>
        <dbReference type="EMBL" id="EOY14221.1"/>
    </source>
</evidence>
<keyword evidence="2" id="KW-1185">Reference proteome</keyword>
<proteinExistence type="predicted"/>